<gene>
    <name evidence="1" type="ORF">EOK75_05925</name>
</gene>
<reference evidence="1 2" key="1">
    <citation type="submission" date="2019-05" db="EMBL/GenBank/DDBJ databases">
        <title>Pseudorhodobacter turbinis sp. nov., isolated from the gut of the Korean turban shell.</title>
        <authorList>
            <person name="Jeong Y.-S."/>
            <person name="Kang W.-R."/>
            <person name="Bae J.-W."/>
        </authorList>
    </citation>
    <scope>NUCLEOTIDE SEQUENCE [LARGE SCALE GENOMIC DNA]</scope>
    <source>
        <strain evidence="1 2">S12M18</strain>
    </source>
</reference>
<proteinExistence type="predicted"/>
<dbReference type="EMBL" id="CP039964">
    <property type="protein sequence ID" value="QCO55351.1"/>
    <property type="molecule type" value="Genomic_DNA"/>
</dbReference>
<dbReference type="KEGG" id="pseb:EOK75_05925"/>
<accession>A0A4P8EE89</accession>
<keyword evidence="2" id="KW-1185">Reference proteome</keyword>
<protein>
    <submittedName>
        <fullName evidence="1">Uncharacterized protein</fullName>
    </submittedName>
</protein>
<evidence type="ECO:0000313" key="2">
    <source>
        <dbReference type="Proteomes" id="UP000298631"/>
    </source>
</evidence>
<dbReference type="AlphaFoldDB" id="A0A4P8EE89"/>
<sequence>MKKQPNIRNKRSPANKGRFRFRFEQLIQTDFVLFLRHRLLHAEPYYFWFPVTMYLLSRGHRPFEIFARAQSTRELMRLFPMLGIEDRVPLDELVKVYSDDPQKAPIFNGGWDRLDIGRLTGHDQLGTRP</sequence>
<organism evidence="1 2">
    <name type="scientific">Pseudorhodobacter turbinis</name>
    <dbReference type="NCBI Taxonomy" id="2500533"/>
    <lineage>
        <taxon>Bacteria</taxon>
        <taxon>Pseudomonadati</taxon>
        <taxon>Pseudomonadota</taxon>
        <taxon>Alphaproteobacteria</taxon>
        <taxon>Rhodobacterales</taxon>
        <taxon>Paracoccaceae</taxon>
        <taxon>Pseudorhodobacter</taxon>
    </lineage>
</organism>
<evidence type="ECO:0000313" key="1">
    <source>
        <dbReference type="EMBL" id="QCO55351.1"/>
    </source>
</evidence>
<name>A0A4P8EE89_9RHOB</name>
<dbReference type="Proteomes" id="UP000298631">
    <property type="component" value="Chromosome"/>
</dbReference>